<keyword evidence="3 7" id="KW-0378">Hydrolase</keyword>
<sequence length="162" mass="17958">MITNQTRIRMLEGVRRVLGGPEAALQSAALPWRKSGKEIEILLITSRGTGRWVLPKGWPEKGETMSESAAREAAEEAGVEGPADEDKTGVYFYDKELRNGVLRRCEVHVFALRVRKLAKDWPESDQRQRKWFPVAKAASLVDEPDLGELIAGFGGKPAKSQG</sequence>
<feature type="domain" description="Nudix hydrolase" evidence="6">
    <location>
        <begin position="22"/>
        <end position="154"/>
    </location>
</feature>
<comment type="cofactor">
    <cofactor evidence="1">
        <name>Mg(2+)</name>
        <dbReference type="ChEBI" id="CHEBI:18420"/>
    </cofactor>
</comment>
<evidence type="ECO:0000259" key="6">
    <source>
        <dbReference type="PROSITE" id="PS51462"/>
    </source>
</evidence>
<evidence type="ECO:0000256" key="2">
    <source>
        <dbReference type="ARBA" id="ARBA00022723"/>
    </source>
</evidence>
<dbReference type="OrthoDB" id="7066910at2"/>
<organism evidence="7 8">
    <name type="scientific">Zhengella mangrovi</name>
    <dbReference type="NCBI Taxonomy" id="1982044"/>
    <lineage>
        <taxon>Bacteria</taxon>
        <taxon>Pseudomonadati</taxon>
        <taxon>Pseudomonadota</taxon>
        <taxon>Alphaproteobacteria</taxon>
        <taxon>Hyphomicrobiales</taxon>
        <taxon>Notoacmeibacteraceae</taxon>
        <taxon>Zhengella</taxon>
    </lineage>
</organism>
<dbReference type="PANTHER" id="PTHR12629">
    <property type="entry name" value="DIPHOSPHOINOSITOL POLYPHOSPHATE PHOSPHOHYDROLASE"/>
    <property type="match status" value="1"/>
</dbReference>
<keyword evidence="2" id="KW-0479">Metal-binding</keyword>
<dbReference type="PROSITE" id="PS51462">
    <property type="entry name" value="NUDIX"/>
    <property type="match status" value="1"/>
</dbReference>
<gene>
    <name evidence="7" type="ORF">CSC94_17180</name>
</gene>
<keyword evidence="4" id="KW-0460">Magnesium</keyword>
<dbReference type="CDD" id="cd04666">
    <property type="entry name" value="NUDIX_DIPP2_like_Nudt4"/>
    <property type="match status" value="1"/>
</dbReference>
<evidence type="ECO:0000313" key="8">
    <source>
        <dbReference type="Proteomes" id="UP000221168"/>
    </source>
</evidence>
<evidence type="ECO:0000256" key="4">
    <source>
        <dbReference type="ARBA" id="ARBA00022842"/>
    </source>
</evidence>
<dbReference type="Gene3D" id="3.90.79.10">
    <property type="entry name" value="Nucleoside Triphosphate Pyrophosphohydrolase"/>
    <property type="match status" value="1"/>
</dbReference>
<dbReference type="GO" id="GO:0005737">
    <property type="term" value="C:cytoplasm"/>
    <property type="evidence" value="ECO:0007669"/>
    <property type="project" value="TreeGrafter"/>
</dbReference>
<dbReference type="AlphaFoldDB" id="A0A2G1QKT4"/>
<evidence type="ECO:0000313" key="7">
    <source>
        <dbReference type="EMBL" id="PHP65818.1"/>
    </source>
</evidence>
<evidence type="ECO:0000256" key="1">
    <source>
        <dbReference type="ARBA" id="ARBA00001946"/>
    </source>
</evidence>
<name>A0A2G1QKT4_9HYPH</name>
<dbReference type="SUPFAM" id="SSF55811">
    <property type="entry name" value="Nudix"/>
    <property type="match status" value="1"/>
</dbReference>
<dbReference type="PANTHER" id="PTHR12629:SF0">
    <property type="entry name" value="DIPHOSPHOINOSITOL-POLYPHOSPHATE DIPHOSPHATASE"/>
    <property type="match status" value="1"/>
</dbReference>
<dbReference type="InterPro" id="IPR000086">
    <property type="entry name" value="NUDIX_hydrolase_dom"/>
</dbReference>
<feature type="compositionally biased region" description="Basic and acidic residues" evidence="5">
    <location>
        <begin position="58"/>
        <end position="74"/>
    </location>
</feature>
<feature type="region of interest" description="Disordered" evidence="5">
    <location>
        <begin position="56"/>
        <end position="83"/>
    </location>
</feature>
<evidence type="ECO:0000256" key="3">
    <source>
        <dbReference type="ARBA" id="ARBA00022801"/>
    </source>
</evidence>
<dbReference type="InterPro" id="IPR015797">
    <property type="entry name" value="NUDIX_hydrolase-like_dom_sf"/>
</dbReference>
<reference evidence="7 8" key="1">
    <citation type="submission" date="2017-10" db="EMBL/GenBank/DDBJ databases">
        <title>Sedimentibacterium mangrovi gen. nov., sp. nov., a novel member of family Phyllobacteriacea isolated from mangrove sediment.</title>
        <authorList>
            <person name="Liao H."/>
            <person name="Tian Y."/>
        </authorList>
    </citation>
    <scope>NUCLEOTIDE SEQUENCE [LARGE SCALE GENOMIC DNA]</scope>
    <source>
        <strain evidence="7 8">X9-2-2</strain>
    </source>
</reference>
<evidence type="ECO:0000256" key="5">
    <source>
        <dbReference type="SAM" id="MobiDB-lite"/>
    </source>
</evidence>
<dbReference type="Pfam" id="PF00293">
    <property type="entry name" value="NUDIX"/>
    <property type="match status" value="1"/>
</dbReference>
<dbReference type="InterPro" id="IPR047198">
    <property type="entry name" value="DDP-like_NUDIX"/>
</dbReference>
<keyword evidence="8" id="KW-1185">Reference proteome</keyword>
<dbReference type="GO" id="GO:0046872">
    <property type="term" value="F:metal ion binding"/>
    <property type="evidence" value="ECO:0007669"/>
    <property type="project" value="UniProtKB-KW"/>
</dbReference>
<dbReference type="GO" id="GO:0016462">
    <property type="term" value="F:pyrophosphatase activity"/>
    <property type="evidence" value="ECO:0007669"/>
    <property type="project" value="InterPro"/>
</dbReference>
<dbReference type="RefSeq" id="WP_099307605.1">
    <property type="nucleotide sequence ID" value="NZ_PDVP01000012.1"/>
</dbReference>
<comment type="caution">
    <text evidence="7">The sequence shown here is derived from an EMBL/GenBank/DDBJ whole genome shotgun (WGS) entry which is preliminary data.</text>
</comment>
<dbReference type="Proteomes" id="UP000221168">
    <property type="component" value="Unassembled WGS sequence"/>
</dbReference>
<dbReference type="EMBL" id="PDVP01000012">
    <property type="protein sequence ID" value="PHP65818.1"/>
    <property type="molecule type" value="Genomic_DNA"/>
</dbReference>
<protein>
    <submittedName>
        <fullName evidence="7">NUDIX hydrolase</fullName>
    </submittedName>
</protein>
<accession>A0A2G1QKT4</accession>
<proteinExistence type="predicted"/>